<dbReference type="GO" id="GO:0016787">
    <property type="term" value="F:hydrolase activity"/>
    <property type="evidence" value="ECO:0007669"/>
    <property type="project" value="UniProtKB-KW"/>
</dbReference>
<evidence type="ECO:0000259" key="3">
    <source>
        <dbReference type="PROSITE" id="PS51462"/>
    </source>
</evidence>
<dbReference type="PANTHER" id="PTHR43046:SF13">
    <property type="entry name" value="NUDIX HYDROLASE DOMAIN-CONTAINING PROTEIN"/>
    <property type="match status" value="1"/>
</dbReference>
<dbReference type="EMBL" id="CAJNDS010002515">
    <property type="protein sequence ID" value="CAE7507243.1"/>
    <property type="molecule type" value="Genomic_DNA"/>
</dbReference>
<dbReference type="InterPro" id="IPR015797">
    <property type="entry name" value="NUDIX_hydrolase-like_dom_sf"/>
</dbReference>
<evidence type="ECO:0000313" key="5">
    <source>
        <dbReference type="Proteomes" id="UP000604046"/>
    </source>
</evidence>
<dbReference type="PANTHER" id="PTHR43046">
    <property type="entry name" value="GDP-MANNOSE MANNOSYL HYDROLASE"/>
    <property type="match status" value="1"/>
</dbReference>
<comment type="caution">
    <text evidence="4">The sequence shown here is derived from an EMBL/GenBank/DDBJ whole genome shotgun (WGS) entry which is preliminary data.</text>
</comment>
<dbReference type="Gene3D" id="3.90.79.10">
    <property type="entry name" value="Nucleoside Triphosphate Pyrophosphohydrolase"/>
    <property type="match status" value="1"/>
</dbReference>
<proteinExistence type="predicted"/>
<dbReference type="PROSITE" id="PS51462">
    <property type="entry name" value="NUDIX"/>
    <property type="match status" value="1"/>
</dbReference>
<dbReference type="Proteomes" id="UP000604046">
    <property type="component" value="Unassembled WGS sequence"/>
</dbReference>
<evidence type="ECO:0000256" key="2">
    <source>
        <dbReference type="ARBA" id="ARBA00022801"/>
    </source>
</evidence>
<dbReference type="AlphaFoldDB" id="A0A812T5W7"/>
<dbReference type="Pfam" id="PF00293">
    <property type="entry name" value="NUDIX"/>
    <property type="match status" value="1"/>
</dbReference>
<evidence type="ECO:0000313" key="4">
    <source>
        <dbReference type="EMBL" id="CAE7507243.1"/>
    </source>
</evidence>
<organism evidence="4 5">
    <name type="scientific">Symbiodinium natans</name>
    <dbReference type="NCBI Taxonomy" id="878477"/>
    <lineage>
        <taxon>Eukaryota</taxon>
        <taxon>Sar</taxon>
        <taxon>Alveolata</taxon>
        <taxon>Dinophyceae</taxon>
        <taxon>Suessiales</taxon>
        <taxon>Symbiodiniaceae</taxon>
        <taxon>Symbiodinium</taxon>
    </lineage>
</organism>
<keyword evidence="2" id="KW-0378">Hydrolase</keyword>
<name>A0A812T5W7_9DINO</name>
<reference evidence="4" key="1">
    <citation type="submission" date="2021-02" db="EMBL/GenBank/DDBJ databases">
        <authorList>
            <person name="Dougan E. K."/>
            <person name="Rhodes N."/>
            <person name="Thang M."/>
            <person name="Chan C."/>
        </authorList>
    </citation>
    <scope>NUCLEOTIDE SEQUENCE</scope>
</reference>
<sequence length="235" mass="26326">MHVPCFTTGNFQPHHLFLEDAEYGRALDALVKAVSDILVTSPDGARVFLGKRKVHPQPDWWVIGGRAKPGESPQEAARRNIRRELGLDIPPSRFEVIGSYSLTWAVRAQAPADHGTADISTMHRMVLHAAEESRLKIDEKEYADIGWHTKEEVLAGDFHPVLKQAIRDLQVFELQKRLEEAVDQEAEESELVALTRDYVAAVKASRFDQGKVHVDFDEKARTYVSSCLPGDSCGQ</sequence>
<dbReference type="OrthoDB" id="433158at2759"/>
<feature type="domain" description="Nudix hydrolase" evidence="3">
    <location>
        <begin position="29"/>
        <end position="170"/>
    </location>
</feature>
<evidence type="ECO:0000256" key="1">
    <source>
        <dbReference type="ARBA" id="ARBA00001946"/>
    </source>
</evidence>
<keyword evidence="5" id="KW-1185">Reference proteome</keyword>
<comment type="cofactor">
    <cofactor evidence="1">
        <name>Mg(2+)</name>
        <dbReference type="ChEBI" id="CHEBI:18420"/>
    </cofactor>
</comment>
<dbReference type="SUPFAM" id="SSF55811">
    <property type="entry name" value="Nudix"/>
    <property type="match status" value="1"/>
</dbReference>
<protein>
    <submittedName>
        <fullName evidence="4">NUDT12 protein</fullName>
    </submittedName>
</protein>
<dbReference type="InterPro" id="IPR000086">
    <property type="entry name" value="NUDIX_hydrolase_dom"/>
</dbReference>
<gene>
    <name evidence="4" type="primary">NUDT12</name>
    <name evidence="4" type="ORF">SNAT2548_LOCUS28410</name>
</gene>
<accession>A0A812T5W7</accession>